<evidence type="ECO:0000256" key="6">
    <source>
        <dbReference type="ARBA" id="ARBA00023180"/>
    </source>
</evidence>
<comment type="subcellular location">
    <subcellularLocation>
        <location evidence="1">Membrane</location>
        <topology evidence="1">Multi-pass membrane protein</topology>
    </subcellularLocation>
</comment>
<gene>
    <name evidence="8" type="ORF">OESDEN_21784</name>
</gene>
<keyword evidence="6" id="KW-0325">Glycoprotein</keyword>
<sequence>LRIFFSFSLACWSLAVVFLLLVPHYYGRAILLTGLSALFACLLYLVMAPCQLEIGFIGTDGNRTVMRMSFQWAFYCVFGVGELVLVSIALHGNTCRLIQLKQ</sequence>
<dbReference type="EMBL" id="KN609621">
    <property type="protein sequence ID" value="KHJ78593.1"/>
    <property type="molecule type" value="Genomic_DNA"/>
</dbReference>
<dbReference type="InterPro" id="IPR018469">
    <property type="entry name" value="Dual_oxidase_maturation_fac"/>
</dbReference>
<evidence type="ECO:0000256" key="4">
    <source>
        <dbReference type="ARBA" id="ARBA00022989"/>
    </source>
</evidence>
<feature type="non-terminal residue" evidence="8">
    <location>
        <position position="1"/>
    </location>
</feature>
<name>A0A0B1RZS4_OESDE</name>
<organism evidence="8 9">
    <name type="scientific">Oesophagostomum dentatum</name>
    <name type="common">Nodular worm</name>
    <dbReference type="NCBI Taxonomy" id="61180"/>
    <lineage>
        <taxon>Eukaryota</taxon>
        <taxon>Metazoa</taxon>
        <taxon>Ecdysozoa</taxon>
        <taxon>Nematoda</taxon>
        <taxon>Chromadorea</taxon>
        <taxon>Rhabditida</taxon>
        <taxon>Rhabditina</taxon>
        <taxon>Rhabditomorpha</taxon>
        <taxon>Strongyloidea</taxon>
        <taxon>Strongylidae</taxon>
        <taxon>Oesophagostomum</taxon>
    </lineage>
</organism>
<keyword evidence="5 7" id="KW-0472">Membrane</keyword>
<dbReference type="GO" id="GO:0005789">
    <property type="term" value="C:endoplasmic reticulum membrane"/>
    <property type="evidence" value="ECO:0007669"/>
    <property type="project" value="InterPro"/>
</dbReference>
<evidence type="ECO:0000313" key="9">
    <source>
        <dbReference type="Proteomes" id="UP000053660"/>
    </source>
</evidence>
<accession>A0A0B1RZS4</accession>
<feature type="transmembrane region" description="Helical" evidence="7">
    <location>
        <begin position="29"/>
        <end position="47"/>
    </location>
</feature>
<keyword evidence="9" id="KW-1185">Reference proteome</keyword>
<dbReference type="AlphaFoldDB" id="A0A0B1RZS4"/>
<feature type="transmembrane region" description="Helical" evidence="7">
    <location>
        <begin position="6"/>
        <end position="22"/>
    </location>
</feature>
<keyword evidence="3 7" id="KW-0812">Transmembrane</keyword>
<proteinExistence type="inferred from homology"/>
<protein>
    <recommendedName>
        <fullName evidence="10">DUOXA-like protein C06E1.3 family protein</fullName>
    </recommendedName>
</protein>
<dbReference type="Pfam" id="PF10204">
    <property type="entry name" value="DuoxA"/>
    <property type="match status" value="1"/>
</dbReference>
<comment type="similarity">
    <text evidence="2">Belongs to the DUOXA family.</text>
</comment>
<evidence type="ECO:0000256" key="1">
    <source>
        <dbReference type="ARBA" id="ARBA00004141"/>
    </source>
</evidence>
<evidence type="ECO:0000256" key="2">
    <source>
        <dbReference type="ARBA" id="ARBA00009816"/>
    </source>
</evidence>
<evidence type="ECO:0008006" key="10">
    <source>
        <dbReference type="Google" id="ProtNLM"/>
    </source>
</evidence>
<evidence type="ECO:0000313" key="8">
    <source>
        <dbReference type="EMBL" id="KHJ78593.1"/>
    </source>
</evidence>
<dbReference type="Proteomes" id="UP000053660">
    <property type="component" value="Unassembled WGS sequence"/>
</dbReference>
<evidence type="ECO:0000256" key="3">
    <source>
        <dbReference type="ARBA" id="ARBA00022692"/>
    </source>
</evidence>
<evidence type="ECO:0000256" key="7">
    <source>
        <dbReference type="SAM" id="Phobius"/>
    </source>
</evidence>
<feature type="transmembrane region" description="Helical" evidence="7">
    <location>
        <begin position="72"/>
        <end position="92"/>
    </location>
</feature>
<reference evidence="8 9" key="1">
    <citation type="submission" date="2014-03" db="EMBL/GenBank/DDBJ databases">
        <title>Draft genome of the hookworm Oesophagostomum dentatum.</title>
        <authorList>
            <person name="Mitreva M."/>
        </authorList>
    </citation>
    <scope>NUCLEOTIDE SEQUENCE [LARGE SCALE GENOMIC DNA]</scope>
    <source>
        <strain evidence="8 9">OD-Hann</strain>
    </source>
</reference>
<evidence type="ECO:0000256" key="5">
    <source>
        <dbReference type="ARBA" id="ARBA00023136"/>
    </source>
</evidence>
<dbReference type="OrthoDB" id="10042652at2759"/>
<keyword evidence="4 7" id="KW-1133">Transmembrane helix</keyword>
<dbReference type="GO" id="GO:0015031">
    <property type="term" value="P:protein transport"/>
    <property type="evidence" value="ECO:0007669"/>
    <property type="project" value="InterPro"/>
</dbReference>